<sequence length="61" mass="7044">MSDKNGGHSNAEIRALNEVCNELRAAGRLDRKTTPHSELMRLVKIREKELLEKWPELARCE</sequence>
<dbReference type="EMBL" id="FZMP01000120">
    <property type="protein sequence ID" value="SNQ60864.1"/>
    <property type="molecule type" value="Genomic_DNA"/>
</dbReference>
<evidence type="ECO:0000313" key="1">
    <source>
        <dbReference type="EMBL" id="SNQ60864.1"/>
    </source>
</evidence>
<dbReference type="RefSeq" id="WP_096205375.1">
    <property type="nucleotide sequence ID" value="NZ_FZMP01000120.1"/>
</dbReference>
<reference evidence="2" key="1">
    <citation type="submission" date="2017-06" db="EMBL/GenBank/DDBJ databases">
        <authorList>
            <person name="Cremers G."/>
        </authorList>
    </citation>
    <scope>NUCLEOTIDE SEQUENCE [LARGE SCALE GENOMIC DNA]</scope>
</reference>
<evidence type="ECO:0000313" key="2">
    <source>
        <dbReference type="Proteomes" id="UP000218615"/>
    </source>
</evidence>
<keyword evidence="2" id="KW-1185">Reference proteome</keyword>
<accession>A0A284VNM0</accession>
<organism evidence="1 2">
    <name type="scientific">Candidatus Methanoperedens nitratireducens</name>
    <dbReference type="NCBI Taxonomy" id="1392998"/>
    <lineage>
        <taxon>Archaea</taxon>
        <taxon>Methanobacteriati</taxon>
        <taxon>Methanobacteriota</taxon>
        <taxon>Stenosarchaea group</taxon>
        <taxon>Methanomicrobia</taxon>
        <taxon>Methanosarcinales</taxon>
        <taxon>ANME-2 cluster</taxon>
        <taxon>Candidatus Methanoperedentaceae</taxon>
        <taxon>Candidatus Methanoperedens</taxon>
    </lineage>
</organism>
<protein>
    <submittedName>
        <fullName evidence="1">Uncharacterized protein</fullName>
    </submittedName>
</protein>
<gene>
    <name evidence="1" type="ORF">MNV_2060006</name>
</gene>
<dbReference type="Proteomes" id="UP000218615">
    <property type="component" value="Unassembled WGS sequence"/>
</dbReference>
<name>A0A284VNM0_9EURY</name>
<dbReference type="AlphaFoldDB" id="A0A284VNM0"/>
<proteinExistence type="predicted"/>